<accession>A0A6J7DPR3</accession>
<dbReference type="PANTHER" id="PTHR43762">
    <property type="entry name" value="L-GULONOLACTONE OXIDASE"/>
    <property type="match status" value="1"/>
</dbReference>
<dbReference type="SUPFAM" id="SSF56176">
    <property type="entry name" value="FAD-binding/transporter-associated domain-like"/>
    <property type="match status" value="1"/>
</dbReference>
<sequence length="454" mass="48860">MNKLTPPTRLTGWGRATASGASVLPVSRGNIADAVVGAPERGALVRGLGRSYGDAAQNAGGLILRLAGLAGDAVLDTVQHTVTVGAGVSIDDLLRVTVPQGYFVPVTPGTRFVTIGGAIASDIHGKNHHGEGSFGNHVRRISLLLADGTTLEISPSQHTELFWATIGGMGLTGAIVDATISMLPIETSRCIVDTTRAHDLEHILTLMEEGDDRYRYSVAWIDLMAKGRHLGRSVLTRGDHATVEQLTGSATSSPRHYDPRVVASVPPVVPVSLINNLSVRAFNEFWFRKAPLYRTDEIHSLAGFFHPLDMVGSWNRIYGPRGFVQYQFLVPFGQEDALRHIVERFAASGAASFLAVLKRFGAGNAAPLSFPAPGWTLALDIPASFSGLGEILHELDHTVLDAGGRHYLAKDSHTTPQAISRGYPRLAEWQDVRNRSDPTGVWRSDLGRRLGLIA</sequence>
<organism evidence="3">
    <name type="scientific">freshwater metagenome</name>
    <dbReference type="NCBI Taxonomy" id="449393"/>
    <lineage>
        <taxon>unclassified sequences</taxon>
        <taxon>metagenomes</taxon>
        <taxon>ecological metagenomes</taxon>
    </lineage>
</organism>
<evidence type="ECO:0000256" key="1">
    <source>
        <dbReference type="ARBA" id="ARBA00023002"/>
    </source>
</evidence>
<dbReference type="PANTHER" id="PTHR43762:SF1">
    <property type="entry name" value="D-ARABINONO-1,4-LACTONE OXIDASE"/>
    <property type="match status" value="1"/>
</dbReference>
<dbReference type="GO" id="GO:0003885">
    <property type="term" value="F:D-arabinono-1,4-lactone oxidase activity"/>
    <property type="evidence" value="ECO:0007669"/>
    <property type="project" value="InterPro"/>
</dbReference>
<evidence type="ECO:0000259" key="2">
    <source>
        <dbReference type="PROSITE" id="PS51387"/>
    </source>
</evidence>
<dbReference type="Pfam" id="PF04030">
    <property type="entry name" value="ALO"/>
    <property type="match status" value="1"/>
</dbReference>
<dbReference type="GO" id="GO:0016020">
    <property type="term" value="C:membrane"/>
    <property type="evidence" value="ECO:0007669"/>
    <property type="project" value="InterPro"/>
</dbReference>
<dbReference type="InterPro" id="IPR016169">
    <property type="entry name" value="FAD-bd_PCMH_sub2"/>
</dbReference>
<protein>
    <submittedName>
        <fullName evidence="3">Unannotated protein</fullName>
    </submittedName>
</protein>
<dbReference type="InterPro" id="IPR010031">
    <property type="entry name" value="FAD_lactone_oxidase-like"/>
</dbReference>
<dbReference type="Pfam" id="PF01565">
    <property type="entry name" value="FAD_binding_4"/>
    <property type="match status" value="1"/>
</dbReference>
<dbReference type="InterPro" id="IPR036318">
    <property type="entry name" value="FAD-bd_PCMH-like_sf"/>
</dbReference>
<reference evidence="3" key="1">
    <citation type="submission" date="2020-05" db="EMBL/GenBank/DDBJ databases">
        <authorList>
            <person name="Chiriac C."/>
            <person name="Salcher M."/>
            <person name="Ghai R."/>
            <person name="Kavagutti S V."/>
        </authorList>
    </citation>
    <scope>NUCLEOTIDE SEQUENCE</scope>
</reference>
<dbReference type="AlphaFoldDB" id="A0A6J7DPR3"/>
<keyword evidence="1" id="KW-0560">Oxidoreductase</keyword>
<dbReference type="InterPro" id="IPR007173">
    <property type="entry name" value="ALO_C"/>
</dbReference>
<dbReference type="Gene3D" id="3.30.465.10">
    <property type="match status" value="1"/>
</dbReference>
<evidence type="ECO:0000313" key="3">
    <source>
        <dbReference type="EMBL" id="CAB4871498.1"/>
    </source>
</evidence>
<feature type="domain" description="FAD-binding PCMH-type" evidence="2">
    <location>
        <begin position="15"/>
        <end position="185"/>
    </location>
</feature>
<dbReference type="GO" id="GO:0071949">
    <property type="term" value="F:FAD binding"/>
    <property type="evidence" value="ECO:0007669"/>
    <property type="project" value="InterPro"/>
</dbReference>
<dbReference type="EMBL" id="CAFBLP010000015">
    <property type="protein sequence ID" value="CAB4871498.1"/>
    <property type="molecule type" value="Genomic_DNA"/>
</dbReference>
<dbReference type="InterPro" id="IPR006094">
    <property type="entry name" value="Oxid_FAD_bind_N"/>
</dbReference>
<dbReference type="PROSITE" id="PS51387">
    <property type="entry name" value="FAD_PCMH"/>
    <property type="match status" value="1"/>
</dbReference>
<gene>
    <name evidence="3" type="ORF">UFOPK3376_00858</name>
</gene>
<name>A0A6J7DPR3_9ZZZZ</name>
<proteinExistence type="predicted"/>
<dbReference type="InterPro" id="IPR016166">
    <property type="entry name" value="FAD-bd_PCMH"/>
</dbReference>